<dbReference type="InterPro" id="IPR027396">
    <property type="entry name" value="DsrEFH-like"/>
</dbReference>
<dbReference type="SUPFAM" id="SSF75169">
    <property type="entry name" value="DsrEFH-like"/>
    <property type="match status" value="1"/>
</dbReference>
<evidence type="ECO:0000313" key="3">
    <source>
        <dbReference type="Proteomes" id="UP000295135"/>
    </source>
</evidence>
<dbReference type="Gene3D" id="3.40.1260.10">
    <property type="entry name" value="DsrEFH-like"/>
    <property type="match status" value="1"/>
</dbReference>
<dbReference type="InterPro" id="IPR003787">
    <property type="entry name" value="Sulphur_relay_DsrE/F-like"/>
</dbReference>
<comment type="caution">
    <text evidence="2">The sequence shown here is derived from an EMBL/GenBank/DDBJ whole genome shotgun (WGS) entry which is preliminary data.</text>
</comment>
<keyword evidence="3" id="KW-1185">Reference proteome</keyword>
<dbReference type="Pfam" id="PF02635">
    <property type="entry name" value="DsrE"/>
    <property type="match status" value="1"/>
</dbReference>
<feature type="signal peptide" evidence="1">
    <location>
        <begin position="1"/>
        <end position="24"/>
    </location>
</feature>
<organism evidence="2 3">
    <name type="scientific">Sulfuritortus calidifontis</name>
    <dbReference type="NCBI Taxonomy" id="1914471"/>
    <lineage>
        <taxon>Bacteria</taxon>
        <taxon>Pseudomonadati</taxon>
        <taxon>Pseudomonadota</taxon>
        <taxon>Betaproteobacteria</taxon>
        <taxon>Nitrosomonadales</taxon>
        <taxon>Thiobacillaceae</taxon>
        <taxon>Sulfuritortus</taxon>
    </lineage>
</organism>
<feature type="chain" id="PRO_5020291234" evidence="1">
    <location>
        <begin position="25"/>
        <end position="157"/>
    </location>
</feature>
<protein>
    <submittedName>
        <fullName evidence="2">Uncharacterized protein</fullName>
    </submittedName>
</protein>
<accession>A0A4R3K072</accession>
<dbReference type="PANTHER" id="PTHR37691:SF1">
    <property type="entry name" value="BLR3518 PROTEIN"/>
    <property type="match status" value="1"/>
</dbReference>
<sequence>MKPTSLLTALLAALSFAIATPVVAATNPAPAKVASKKKPAAPKEKVVYHINDASVARIAMRNVENHLAAAPDAKIVVVTHGKGIDFLLNDAKDDKGPYQGQVAGLKEKGVEFRVCRNTLKSRNLGDDAVIMEAQVVPSGVAEIGKLQAKEGYVYLKP</sequence>
<proteinExistence type="predicted"/>
<evidence type="ECO:0000256" key="1">
    <source>
        <dbReference type="SAM" id="SignalP"/>
    </source>
</evidence>
<reference evidence="2 3" key="1">
    <citation type="submission" date="2019-03" db="EMBL/GenBank/DDBJ databases">
        <title>Genomic Encyclopedia of Type Strains, Phase IV (KMG-IV): sequencing the most valuable type-strain genomes for metagenomic binning, comparative biology and taxonomic classification.</title>
        <authorList>
            <person name="Goeker M."/>
        </authorList>
    </citation>
    <scope>NUCLEOTIDE SEQUENCE [LARGE SCALE GENOMIC DNA]</scope>
    <source>
        <strain evidence="2 3">DSM 103923</strain>
    </source>
</reference>
<dbReference type="Proteomes" id="UP000295135">
    <property type="component" value="Unassembled WGS sequence"/>
</dbReference>
<name>A0A4R3K072_9PROT</name>
<evidence type="ECO:0000313" key="2">
    <source>
        <dbReference type="EMBL" id="TCS72966.1"/>
    </source>
</evidence>
<dbReference type="AlphaFoldDB" id="A0A4R3K072"/>
<dbReference type="PANTHER" id="PTHR37691">
    <property type="entry name" value="BLR3518 PROTEIN"/>
    <property type="match status" value="1"/>
</dbReference>
<gene>
    <name evidence="2" type="ORF">EDC61_10388</name>
</gene>
<dbReference type="RefSeq" id="WP_172599387.1">
    <property type="nucleotide sequence ID" value="NZ_AP018721.1"/>
</dbReference>
<keyword evidence="1" id="KW-0732">Signal</keyword>
<dbReference type="EMBL" id="SLZY01000003">
    <property type="protein sequence ID" value="TCS72966.1"/>
    <property type="molecule type" value="Genomic_DNA"/>
</dbReference>